<evidence type="ECO:0000313" key="1">
    <source>
        <dbReference type="EMBL" id="NOU95627.1"/>
    </source>
</evidence>
<dbReference type="InterPro" id="IPR011335">
    <property type="entry name" value="Restrct_endonuc-II-like"/>
</dbReference>
<evidence type="ECO:0000313" key="2">
    <source>
        <dbReference type="Proteomes" id="UP000641588"/>
    </source>
</evidence>
<dbReference type="AlphaFoldDB" id="A0A972GXK2"/>
<dbReference type="GO" id="GO:0009307">
    <property type="term" value="P:DNA restriction-modification system"/>
    <property type="evidence" value="ECO:0007669"/>
    <property type="project" value="InterPro"/>
</dbReference>
<dbReference type="EMBL" id="WHOD01000071">
    <property type="protein sequence ID" value="NOU95627.1"/>
    <property type="molecule type" value="Genomic_DNA"/>
</dbReference>
<accession>A0A972GXK2</accession>
<keyword evidence="2" id="KW-1185">Reference proteome</keyword>
<sequence length="168" mass="19336">MTIRLNKFSYRFAEHILNSNLSLKQEVEDILLSKDINVAELSRPNFNRILNDKFVSKGWESQPYLFDEAVDPSAKMDFLKSRVGIEVAFGHASFIGIDLLKFQVGSYSGLDKIDVGIYIVTTKNFQKQMKKIYNQNWEGSLSFEKVVNYLPHFKSAIQIPIYVIGIDF</sequence>
<comment type="caution">
    <text evidence="1">The sequence shown here is derived from an EMBL/GenBank/DDBJ whole genome shotgun (WGS) entry which is preliminary data.</text>
</comment>
<protein>
    <submittedName>
        <fullName evidence="1">Restriction endonuclease</fullName>
    </submittedName>
</protein>
<gene>
    <name evidence="1" type="ORF">GC093_20685</name>
</gene>
<dbReference type="Gene3D" id="3.40.91.20">
    <property type="match status" value="1"/>
</dbReference>
<proteinExistence type="predicted"/>
<dbReference type="SUPFAM" id="SSF52980">
    <property type="entry name" value="Restriction endonuclease-like"/>
    <property type="match status" value="1"/>
</dbReference>
<keyword evidence="1" id="KW-0255">Endonuclease</keyword>
<dbReference type="RefSeq" id="WP_171653853.1">
    <property type="nucleotide sequence ID" value="NZ_WHOD01000071.1"/>
</dbReference>
<dbReference type="Proteomes" id="UP000641588">
    <property type="component" value="Unassembled WGS sequence"/>
</dbReference>
<dbReference type="GO" id="GO:0000287">
    <property type="term" value="F:magnesium ion binding"/>
    <property type="evidence" value="ECO:0007669"/>
    <property type="project" value="InterPro"/>
</dbReference>
<dbReference type="InterPro" id="IPR011338">
    <property type="entry name" value="BamHI/BglII/BstY"/>
</dbReference>
<dbReference type="Pfam" id="PF09195">
    <property type="entry name" value="Endonuc-BglII"/>
    <property type="match status" value="1"/>
</dbReference>
<dbReference type="GO" id="GO:0009036">
    <property type="term" value="F:type II site-specific deoxyribonuclease activity"/>
    <property type="evidence" value="ECO:0007669"/>
    <property type="project" value="InterPro"/>
</dbReference>
<name>A0A972GXK2_9BACL</name>
<keyword evidence="1" id="KW-0540">Nuclease</keyword>
<dbReference type="InterPro" id="IPR015278">
    <property type="entry name" value="BglII-like"/>
</dbReference>
<dbReference type="GO" id="GO:0003677">
    <property type="term" value="F:DNA binding"/>
    <property type="evidence" value="ECO:0007669"/>
    <property type="project" value="InterPro"/>
</dbReference>
<organism evidence="1 2">
    <name type="scientific">Paenibacillus foliorum</name>
    <dbReference type="NCBI Taxonomy" id="2654974"/>
    <lineage>
        <taxon>Bacteria</taxon>
        <taxon>Bacillati</taxon>
        <taxon>Bacillota</taxon>
        <taxon>Bacilli</taxon>
        <taxon>Bacillales</taxon>
        <taxon>Paenibacillaceae</taxon>
        <taxon>Paenibacillus</taxon>
    </lineage>
</organism>
<keyword evidence="1" id="KW-0378">Hydrolase</keyword>
<reference evidence="1" key="1">
    <citation type="submission" date="2019-10" db="EMBL/GenBank/DDBJ databases">
        <title>Description of Paenibacillus glebae sp. nov.</title>
        <authorList>
            <person name="Carlier A."/>
            <person name="Qi S."/>
        </authorList>
    </citation>
    <scope>NUCLEOTIDE SEQUENCE</scope>
    <source>
        <strain evidence="1">LMG 31456</strain>
    </source>
</reference>